<gene>
    <name evidence="3" type="ORF">Cvel_9878</name>
</gene>
<proteinExistence type="predicted"/>
<dbReference type="PROSITE" id="PS50152">
    <property type="entry name" value="25A_SYNTH_3"/>
    <property type="match status" value="1"/>
</dbReference>
<dbReference type="EMBL" id="CDMZ01004601">
    <property type="protein sequence ID" value="CEM50247.1"/>
    <property type="molecule type" value="Genomic_DNA"/>
</dbReference>
<dbReference type="Pfam" id="PF10421">
    <property type="entry name" value="OAS1_C"/>
    <property type="match status" value="1"/>
</dbReference>
<feature type="compositionally biased region" description="Low complexity" evidence="1">
    <location>
        <begin position="109"/>
        <end position="124"/>
    </location>
</feature>
<feature type="compositionally biased region" description="Polar residues" evidence="1">
    <location>
        <begin position="367"/>
        <end position="378"/>
    </location>
</feature>
<dbReference type="GO" id="GO:0005654">
    <property type="term" value="C:nucleoplasm"/>
    <property type="evidence" value="ECO:0007669"/>
    <property type="project" value="TreeGrafter"/>
</dbReference>
<feature type="compositionally biased region" description="Acidic residues" evidence="1">
    <location>
        <begin position="349"/>
        <end position="359"/>
    </location>
</feature>
<feature type="region of interest" description="Disordered" evidence="1">
    <location>
        <begin position="253"/>
        <end position="466"/>
    </location>
</feature>
<dbReference type="PANTHER" id="PTHR11258">
    <property type="entry name" value="2-5 OLIGOADENYLATE SYNTHETASE"/>
    <property type="match status" value="1"/>
</dbReference>
<dbReference type="VEuPathDB" id="CryptoDB:Cvel_9878"/>
<dbReference type="Gene3D" id="1.10.1410.20">
    <property type="entry name" value="2'-5'-oligoadenylate synthetase 1, domain 2"/>
    <property type="match status" value="1"/>
</dbReference>
<sequence length="1069" mass="113041">MFVFSTSASPIGRDKEGKATAEEERDAPCVPPFSARSIPDEQERESSTTAWRDANLTGEEASEGASLTRVEGVSANETVEEPRPGPAGGGAKTPEFTFTSRGTREGETSSLSLLSPAFASPNASHDSEEAEGLGNRQDPGSSTSNSQMSSEKSNSDSPCVHEWLYFDGKGGGEDRRACDGLPKVWALSTPPREVGDMDKERDRDQAVSDVISALRWDIPEPPFPLSFPPSLPAANGEAGLRLGASSGSNVGRLVFSSSSSPSDECRRGVQAVLGDDREQPSSTSSGTSMHSNPHNIFPPPVSSPPAAAAVEVVAGSTSHQHVDEQDEEDPVWEGPSAEEDELGDHFFGFDDEEGDEEETGWVFPFHQNASSTFSSSSRDPMVETAQIDLPTTPQNEDTKPAPSNSTVPPPPGKKSTLDPSAPPFKFSGDPSLRAGRLVSTHPPLPPSHLTSVPGLSSSSSSSTAPAEICDASRLNFHSPYLDTHTSSQGAALQADSASFFHAGGAGASQTAQQQHGNRGAPTPFEELSNHCGPSAVRLISPSWTLPPKGAETRATERGATLAKIPERKPDRISPHTPGLNTISGLPVRYPPRGLPEAEPPRERDRDFRPSSGGWEGGPLHLPAGAGGSGSAVSLSGTAPRAAAHASPPISNAPPASVTPATTAVTPSHMLTGRRLQGGNTSLPWSPSPPNASPTDPPVSTVIQSGSATPQTQTWVPTGGSSTAPRPDTELMDLHSQISSRAFNSRVAQNFTLVQDWVIGRLPLNVREVIRGGNVGKGTAISAKGAASAELVLLVDGLPPFSSSPSSSFSNGAAGGWRSFLPPMMKSAAAMLMLPCSLSPQISSVRAEPDHLFLEGRGGFSVRILVAPYFPNFQEAKQAAARVPPAARSFLEPCFAKEETAFLARQQGCVKVTVRLLKWWKALQNFSSPHTTPSDYLLELVGVFTHHHFKPKDQRASLSSAFVVLSQLGSARVTWHVNYPEEDIWPPLLDQRPLIVDPARPFVNVADPLRFDPREVMEFARVTDLNSLSQSFPTPMPPTTATPGGGGGGADVAMSQTSESESDDDDDTDE</sequence>
<feature type="compositionally biased region" description="Acidic residues" evidence="1">
    <location>
        <begin position="324"/>
        <end position="342"/>
    </location>
</feature>
<name>A0A0G4I095_9ALVE</name>
<evidence type="ECO:0000259" key="2">
    <source>
        <dbReference type="Pfam" id="PF10421"/>
    </source>
</evidence>
<feature type="compositionally biased region" description="Basic and acidic residues" evidence="1">
    <location>
        <begin position="193"/>
        <end position="206"/>
    </location>
</feature>
<feature type="compositionally biased region" description="Low complexity" evidence="1">
    <location>
        <begin position="281"/>
        <end position="291"/>
    </location>
</feature>
<feature type="compositionally biased region" description="Basic and acidic residues" evidence="1">
    <location>
        <begin position="12"/>
        <end position="22"/>
    </location>
</feature>
<dbReference type="GO" id="GO:0003725">
    <property type="term" value="F:double-stranded RNA binding"/>
    <property type="evidence" value="ECO:0007669"/>
    <property type="project" value="TreeGrafter"/>
</dbReference>
<feature type="compositionally biased region" description="Basic and acidic residues" evidence="1">
    <location>
        <begin position="564"/>
        <end position="573"/>
    </location>
</feature>
<protein>
    <recommendedName>
        <fullName evidence="2">2'-5'-oligoadenylate synthetase 1 domain-containing protein</fullName>
    </recommendedName>
</protein>
<feature type="compositionally biased region" description="Low complexity" evidence="1">
    <location>
        <begin position="630"/>
        <end position="667"/>
    </location>
</feature>
<feature type="compositionally biased region" description="Polar residues" evidence="1">
    <location>
        <begin position="700"/>
        <end position="723"/>
    </location>
</feature>
<feature type="compositionally biased region" description="Acidic residues" evidence="1">
    <location>
        <begin position="1059"/>
        <end position="1069"/>
    </location>
</feature>
<reference evidence="3" key="1">
    <citation type="submission" date="2014-11" db="EMBL/GenBank/DDBJ databases">
        <authorList>
            <person name="Otto D Thomas"/>
            <person name="Naeem Raeece"/>
        </authorList>
    </citation>
    <scope>NUCLEOTIDE SEQUENCE</scope>
</reference>
<feature type="domain" description="2'-5'-oligoadenylate synthetase 1" evidence="2">
    <location>
        <begin position="891"/>
        <end position="1006"/>
    </location>
</feature>
<feature type="compositionally biased region" description="Low complexity" evidence="1">
    <location>
        <begin position="304"/>
        <end position="314"/>
    </location>
</feature>
<dbReference type="GO" id="GO:0005829">
    <property type="term" value="C:cytosol"/>
    <property type="evidence" value="ECO:0007669"/>
    <property type="project" value="TreeGrafter"/>
</dbReference>
<feature type="region of interest" description="Disordered" evidence="1">
    <location>
        <begin position="503"/>
        <end position="530"/>
    </location>
</feature>
<feature type="region of interest" description="Disordered" evidence="1">
    <location>
        <begin position="186"/>
        <end position="206"/>
    </location>
</feature>
<feature type="compositionally biased region" description="Low complexity" evidence="1">
    <location>
        <begin position="141"/>
        <end position="157"/>
    </location>
</feature>
<evidence type="ECO:0000256" key="1">
    <source>
        <dbReference type="SAM" id="MobiDB-lite"/>
    </source>
</evidence>
<feature type="region of interest" description="Disordered" evidence="1">
    <location>
        <begin position="564"/>
        <end position="728"/>
    </location>
</feature>
<accession>A0A0G4I095</accession>
<dbReference type="SUPFAM" id="SSF81631">
    <property type="entry name" value="PAP/OAS1 substrate-binding domain"/>
    <property type="match status" value="1"/>
</dbReference>
<feature type="region of interest" description="Disordered" evidence="1">
    <location>
        <begin position="1"/>
        <end position="166"/>
    </location>
</feature>
<dbReference type="GO" id="GO:0001730">
    <property type="term" value="F:2'-5'-oligoadenylate synthetase activity"/>
    <property type="evidence" value="ECO:0007669"/>
    <property type="project" value="TreeGrafter"/>
</dbReference>
<dbReference type="GO" id="GO:0016020">
    <property type="term" value="C:membrane"/>
    <property type="evidence" value="ECO:0007669"/>
    <property type="project" value="TreeGrafter"/>
</dbReference>
<feature type="compositionally biased region" description="Pro residues" evidence="1">
    <location>
        <begin position="685"/>
        <end position="696"/>
    </location>
</feature>
<feature type="compositionally biased region" description="Low complexity" evidence="1">
    <location>
        <begin position="503"/>
        <end position="516"/>
    </location>
</feature>
<dbReference type="InterPro" id="IPR018952">
    <property type="entry name" value="2-5-oligoAdlate_synth_1_dom2/C"/>
</dbReference>
<evidence type="ECO:0000313" key="3">
    <source>
        <dbReference type="EMBL" id="CEM50247.1"/>
    </source>
</evidence>
<organism evidence="3">
    <name type="scientific">Chromera velia CCMP2878</name>
    <dbReference type="NCBI Taxonomy" id="1169474"/>
    <lineage>
        <taxon>Eukaryota</taxon>
        <taxon>Sar</taxon>
        <taxon>Alveolata</taxon>
        <taxon>Colpodellida</taxon>
        <taxon>Chromeraceae</taxon>
        <taxon>Chromera</taxon>
    </lineage>
</organism>
<feature type="compositionally biased region" description="Basic and acidic residues" evidence="1">
    <location>
        <begin position="598"/>
        <end position="608"/>
    </location>
</feature>
<dbReference type="AlphaFoldDB" id="A0A0G4I095"/>
<feature type="region of interest" description="Disordered" evidence="1">
    <location>
        <begin position="1027"/>
        <end position="1069"/>
    </location>
</feature>
<dbReference type="PANTHER" id="PTHR11258:SF11">
    <property type="entry name" value="C2H2-TYPE DOMAIN-CONTAINING PROTEIN"/>
    <property type="match status" value="1"/>
</dbReference>